<dbReference type="EMBL" id="JACICC010000022">
    <property type="protein sequence ID" value="MBB3811510.1"/>
    <property type="molecule type" value="Genomic_DNA"/>
</dbReference>
<proteinExistence type="predicted"/>
<sequence length="52" mass="5787">MFSCWIKKCPLAQFLLDLVLFCRNIAMINRTRIAGGFSGRLSPGNQLAPCTI</sequence>
<organism evidence="1 2">
    <name type="scientific">Pseudochelatococcus contaminans</name>
    <dbReference type="NCBI Taxonomy" id="1538103"/>
    <lineage>
        <taxon>Bacteria</taxon>
        <taxon>Pseudomonadati</taxon>
        <taxon>Pseudomonadota</taxon>
        <taxon>Alphaproteobacteria</taxon>
        <taxon>Hyphomicrobiales</taxon>
        <taxon>Chelatococcaceae</taxon>
        <taxon>Pseudochelatococcus</taxon>
    </lineage>
</organism>
<protein>
    <submittedName>
        <fullName evidence="1">Uncharacterized protein</fullName>
    </submittedName>
</protein>
<evidence type="ECO:0000313" key="1">
    <source>
        <dbReference type="EMBL" id="MBB3811510.1"/>
    </source>
</evidence>
<dbReference type="Proteomes" id="UP000537592">
    <property type="component" value="Unassembled WGS sequence"/>
</dbReference>
<dbReference type="AlphaFoldDB" id="A0A7W5Z7D3"/>
<gene>
    <name evidence="1" type="ORF">FHS81_003625</name>
</gene>
<accession>A0A7W5Z7D3</accession>
<name>A0A7W5Z7D3_9HYPH</name>
<evidence type="ECO:0000313" key="2">
    <source>
        <dbReference type="Proteomes" id="UP000537592"/>
    </source>
</evidence>
<comment type="caution">
    <text evidence="1">The sequence shown here is derived from an EMBL/GenBank/DDBJ whole genome shotgun (WGS) entry which is preliminary data.</text>
</comment>
<reference evidence="1 2" key="1">
    <citation type="submission" date="2020-08" db="EMBL/GenBank/DDBJ databases">
        <title>Genomic Encyclopedia of Type Strains, Phase IV (KMG-IV): sequencing the most valuable type-strain genomes for metagenomic binning, comparative biology and taxonomic classification.</title>
        <authorList>
            <person name="Goeker M."/>
        </authorList>
    </citation>
    <scope>NUCLEOTIDE SEQUENCE [LARGE SCALE GENOMIC DNA]</scope>
    <source>
        <strain evidence="1 2">DSM 28760</strain>
    </source>
</reference>
<keyword evidence="2" id="KW-1185">Reference proteome</keyword>